<organism evidence="2 3">
    <name type="scientific">Glonium stellatum</name>
    <dbReference type="NCBI Taxonomy" id="574774"/>
    <lineage>
        <taxon>Eukaryota</taxon>
        <taxon>Fungi</taxon>
        <taxon>Dikarya</taxon>
        <taxon>Ascomycota</taxon>
        <taxon>Pezizomycotina</taxon>
        <taxon>Dothideomycetes</taxon>
        <taxon>Pleosporomycetidae</taxon>
        <taxon>Gloniales</taxon>
        <taxon>Gloniaceae</taxon>
        <taxon>Glonium</taxon>
    </lineage>
</organism>
<evidence type="ECO:0000313" key="2">
    <source>
        <dbReference type="EMBL" id="OCL06069.1"/>
    </source>
</evidence>
<dbReference type="AlphaFoldDB" id="A0A8E2EWC9"/>
<protein>
    <submittedName>
        <fullName evidence="2">Uncharacterized protein</fullName>
    </submittedName>
</protein>
<gene>
    <name evidence="2" type="ORF">AOQ84DRAFT_378981</name>
</gene>
<name>A0A8E2EWC9_9PEZI</name>
<proteinExistence type="predicted"/>
<evidence type="ECO:0000256" key="1">
    <source>
        <dbReference type="SAM" id="MobiDB-lite"/>
    </source>
</evidence>
<reference evidence="2 3" key="1">
    <citation type="journal article" date="2016" name="Nat. Commun.">
        <title>Ectomycorrhizal ecology is imprinted in the genome of the dominant symbiotic fungus Cenococcum geophilum.</title>
        <authorList>
            <consortium name="DOE Joint Genome Institute"/>
            <person name="Peter M."/>
            <person name="Kohler A."/>
            <person name="Ohm R.A."/>
            <person name="Kuo A."/>
            <person name="Krutzmann J."/>
            <person name="Morin E."/>
            <person name="Arend M."/>
            <person name="Barry K.W."/>
            <person name="Binder M."/>
            <person name="Choi C."/>
            <person name="Clum A."/>
            <person name="Copeland A."/>
            <person name="Grisel N."/>
            <person name="Haridas S."/>
            <person name="Kipfer T."/>
            <person name="LaButti K."/>
            <person name="Lindquist E."/>
            <person name="Lipzen A."/>
            <person name="Maire R."/>
            <person name="Meier B."/>
            <person name="Mihaltcheva S."/>
            <person name="Molinier V."/>
            <person name="Murat C."/>
            <person name="Poggeler S."/>
            <person name="Quandt C.A."/>
            <person name="Sperisen C."/>
            <person name="Tritt A."/>
            <person name="Tisserant E."/>
            <person name="Crous P.W."/>
            <person name="Henrissat B."/>
            <person name="Nehls U."/>
            <person name="Egli S."/>
            <person name="Spatafora J.W."/>
            <person name="Grigoriev I.V."/>
            <person name="Martin F.M."/>
        </authorList>
    </citation>
    <scope>NUCLEOTIDE SEQUENCE [LARGE SCALE GENOMIC DNA]</scope>
    <source>
        <strain evidence="2 3">CBS 207.34</strain>
    </source>
</reference>
<evidence type="ECO:0000313" key="3">
    <source>
        <dbReference type="Proteomes" id="UP000250140"/>
    </source>
</evidence>
<keyword evidence="3" id="KW-1185">Reference proteome</keyword>
<feature type="region of interest" description="Disordered" evidence="1">
    <location>
        <begin position="1"/>
        <end position="21"/>
    </location>
</feature>
<accession>A0A8E2EWC9</accession>
<dbReference type="EMBL" id="KV750144">
    <property type="protein sequence ID" value="OCL06069.1"/>
    <property type="molecule type" value="Genomic_DNA"/>
</dbReference>
<sequence length="49" mass="5199">MSALAHADADARGPTVGPLGKNLLRRGLLGCAYFMPVRDMVSISNEAVR</sequence>
<dbReference type="Proteomes" id="UP000250140">
    <property type="component" value="Unassembled WGS sequence"/>
</dbReference>